<dbReference type="CDD" id="cd12261">
    <property type="entry name" value="RRM1_3_MRN1"/>
    <property type="match status" value="1"/>
</dbReference>
<name>A0AAV9PBQ2_9PEZI</name>
<dbReference type="AlphaFoldDB" id="A0AAV9PBQ2"/>
<proteinExistence type="predicted"/>
<gene>
    <name evidence="1" type="ORF">LTR77_005784</name>
</gene>
<evidence type="ECO:0008006" key="3">
    <source>
        <dbReference type="Google" id="ProtNLM"/>
    </source>
</evidence>
<dbReference type="Proteomes" id="UP001337655">
    <property type="component" value="Unassembled WGS sequence"/>
</dbReference>
<dbReference type="RefSeq" id="XP_064659152.1">
    <property type="nucleotide sequence ID" value="XM_064803027.1"/>
</dbReference>
<dbReference type="GeneID" id="89927125"/>
<reference evidence="1 2" key="1">
    <citation type="submission" date="2023-08" db="EMBL/GenBank/DDBJ databases">
        <title>Black Yeasts Isolated from many extreme environments.</title>
        <authorList>
            <person name="Coleine C."/>
            <person name="Stajich J.E."/>
            <person name="Selbmann L."/>
        </authorList>
    </citation>
    <scope>NUCLEOTIDE SEQUENCE [LARGE SCALE GENOMIC DNA]</scope>
    <source>
        <strain evidence="1 2">CCFEE 5935</strain>
    </source>
</reference>
<keyword evidence="2" id="KW-1185">Reference proteome</keyword>
<organism evidence="1 2">
    <name type="scientific">Saxophila tyrrhenica</name>
    <dbReference type="NCBI Taxonomy" id="1690608"/>
    <lineage>
        <taxon>Eukaryota</taxon>
        <taxon>Fungi</taxon>
        <taxon>Dikarya</taxon>
        <taxon>Ascomycota</taxon>
        <taxon>Pezizomycotina</taxon>
        <taxon>Dothideomycetes</taxon>
        <taxon>Dothideomycetidae</taxon>
        <taxon>Mycosphaerellales</taxon>
        <taxon>Extremaceae</taxon>
        <taxon>Saxophila</taxon>
    </lineage>
</organism>
<evidence type="ECO:0000313" key="2">
    <source>
        <dbReference type="Proteomes" id="UP001337655"/>
    </source>
</evidence>
<protein>
    <recommendedName>
        <fullName evidence="3">RRM domain-containing protein</fullName>
    </recommendedName>
</protein>
<evidence type="ECO:0000313" key="1">
    <source>
        <dbReference type="EMBL" id="KAK5169806.1"/>
    </source>
</evidence>
<accession>A0AAV9PBQ2</accession>
<comment type="caution">
    <text evidence="1">The sequence shown here is derived from an EMBL/GenBank/DDBJ whole genome shotgun (WGS) entry which is preliminary data.</text>
</comment>
<sequence length="479" mass="53739">MDDSDRVTVERSYFETLLRRLSSILKRQPVDTTERPNANVTTQRRLQHQLQLRLEHHRLQGGVSEPSEYHVALSLEIPTNPRHQVRTHRAFQALKGALIAGGTTEETINILISNPGCQRKDSGVDTDNDGFVMVPQQPGSQGYATGVQPAYKHIPWRTGSPAYELAAAPGTAIFTNPRTHPDQAQAPGSEYPRQVSYRMPAVADANCLAADDDIDMMEDAQLMNTDLGRTSSNEHRSLFFSGLSDRTTYRDLLSVIKGGKVLSVILLDKKSAVVSFVDQGVAEEFLAWSKRNDIYVQTKRVSLKATACTPPTSILASSTDPPQIEVKWADRQFQLKPFTNDKVIHGATRNLFIRNAVAKGHTEAKIRDDMEHIHNLVIISVDFRGNDAFVSTNSIHTALFARTCMMSRTTYKGCKVEFYPDECDVPLPPRTQRKYTMPAPVVEEKKPTMANRYRMLDLAEAGEFFRQNAERNAKLQNLR</sequence>
<dbReference type="EMBL" id="JAVRRT010000008">
    <property type="protein sequence ID" value="KAK5169806.1"/>
    <property type="molecule type" value="Genomic_DNA"/>
</dbReference>